<feature type="transmembrane region" description="Helical" evidence="2">
    <location>
        <begin position="56"/>
        <end position="81"/>
    </location>
</feature>
<dbReference type="GO" id="GO:0006814">
    <property type="term" value="P:sodium ion transport"/>
    <property type="evidence" value="ECO:0007669"/>
    <property type="project" value="InterPro"/>
</dbReference>
<feature type="transmembrane region" description="Helical" evidence="2">
    <location>
        <begin position="93"/>
        <end position="112"/>
    </location>
</feature>
<dbReference type="NCBIfam" id="TIGR00792">
    <property type="entry name" value="gph"/>
    <property type="match status" value="1"/>
</dbReference>
<feature type="transmembrane region" description="Helical" evidence="2">
    <location>
        <begin position="339"/>
        <end position="363"/>
    </location>
</feature>
<keyword evidence="2" id="KW-0472">Membrane</keyword>
<feature type="transmembrane region" description="Helical" evidence="2">
    <location>
        <begin position="170"/>
        <end position="188"/>
    </location>
</feature>
<dbReference type="AlphaFoldDB" id="A0A0R2A5Y7"/>
<name>A0A0R2A5Y7_9LACO</name>
<comment type="caution">
    <text evidence="3">The sequence shown here is derived from an EMBL/GenBank/DDBJ whole genome shotgun (WGS) entry which is preliminary data.</text>
</comment>
<evidence type="ECO:0000313" key="3">
    <source>
        <dbReference type="EMBL" id="KRM61746.1"/>
    </source>
</evidence>
<dbReference type="GO" id="GO:0015293">
    <property type="term" value="F:symporter activity"/>
    <property type="evidence" value="ECO:0007669"/>
    <property type="project" value="InterPro"/>
</dbReference>
<dbReference type="InterPro" id="IPR039672">
    <property type="entry name" value="MFS_2"/>
</dbReference>
<feature type="transmembrane region" description="Helical" evidence="2">
    <location>
        <begin position="287"/>
        <end position="307"/>
    </location>
</feature>
<dbReference type="GO" id="GO:0008643">
    <property type="term" value="P:carbohydrate transport"/>
    <property type="evidence" value="ECO:0007669"/>
    <property type="project" value="InterPro"/>
</dbReference>
<gene>
    <name evidence="3" type="ORF">FC26_GL001312</name>
</gene>
<reference evidence="3 4" key="1">
    <citation type="journal article" date="2015" name="Genome Announc.">
        <title>Expanding the biotechnology potential of lactobacilli through comparative genomics of 213 strains and associated genera.</title>
        <authorList>
            <person name="Sun Z."/>
            <person name="Harris H.M."/>
            <person name="McCann A."/>
            <person name="Guo C."/>
            <person name="Argimon S."/>
            <person name="Zhang W."/>
            <person name="Yang X."/>
            <person name="Jeffery I.B."/>
            <person name="Cooney J.C."/>
            <person name="Kagawa T.F."/>
            <person name="Liu W."/>
            <person name="Song Y."/>
            <person name="Salvetti E."/>
            <person name="Wrobel A."/>
            <person name="Rasinkangas P."/>
            <person name="Parkhill J."/>
            <person name="Rea M.C."/>
            <person name="O'Sullivan O."/>
            <person name="Ritari J."/>
            <person name="Douillard F.P."/>
            <person name="Paul Ross R."/>
            <person name="Yang R."/>
            <person name="Briner A.E."/>
            <person name="Felis G.E."/>
            <person name="de Vos W.M."/>
            <person name="Barrangou R."/>
            <person name="Klaenhammer T.R."/>
            <person name="Caufield P.W."/>
            <person name="Cui Y."/>
            <person name="Zhang H."/>
            <person name="O'Toole P.W."/>
        </authorList>
    </citation>
    <scope>NUCLEOTIDE SEQUENCE [LARGE SCALE GENOMIC DNA]</scope>
    <source>
        <strain evidence="3 4">DSM 20634</strain>
    </source>
</reference>
<evidence type="ECO:0000256" key="2">
    <source>
        <dbReference type="SAM" id="Phobius"/>
    </source>
</evidence>
<feature type="transmembrane region" description="Helical" evidence="2">
    <location>
        <begin position="195"/>
        <end position="213"/>
    </location>
</feature>
<feature type="transmembrane region" description="Helical" evidence="2">
    <location>
        <begin position="249"/>
        <end position="267"/>
    </location>
</feature>
<evidence type="ECO:0000256" key="1">
    <source>
        <dbReference type="ARBA" id="ARBA00022597"/>
    </source>
</evidence>
<feature type="transmembrane region" description="Helical" evidence="2">
    <location>
        <begin position="313"/>
        <end position="332"/>
    </location>
</feature>
<feature type="transmembrane region" description="Helical" evidence="2">
    <location>
        <begin position="428"/>
        <end position="447"/>
    </location>
</feature>
<proteinExistence type="predicted"/>
<keyword evidence="2" id="KW-0812">Transmembrane</keyword>
<dbReference type="InterPro" id="IPR036259">
    <property type="entry name" value="MFS_trans_sf"/>
</dbReference>
<evidence type="ECO:0000313" key="4">
    <source>
        <dbReference type="Proteomes" id="UP000051733"/>
    </source>
</evidence>
<keyword evidence="1 3" id="KW-0813">Transport</keyword>
<dbReference type="STRING" id="1423813.FC26_GL001312"/>
<keyword evidence="1 3" id="KW-0762">Sugar transport</keyword>
<dbReference type="Proteomes" id="UP000051733">
    <property type="component" value="Unassembled WGS sequence"/>
</dbReference>
<dbReference type="PANTHER" id="PTHR11328">
    <property type="entry name" value="MAJOR FACILITATOR SUPERFAMILY DOMAIN-CONTAINING PROTEIN"/>
    <property type="match status" value="1"/>
</dbReference>
<dbReference type="Gene3D" id="1.20.1250.20">
    <property type="entry name" value="MFS general substrate transporter like domains"/>
    <property type="match status" value="1"/>
</dbReference>
<dbReference type="EMBL" id="AYYY01000021">
    <property type="protein sequence ID" value="KRM61746.1"/>
    <property type="molecule type" value="Genomic_DNA"/>
</dbReference>
<dbReference type="CDD" id="cd17332">
    <property type="entry name" value="MFS_MelB_like"/>
    <property type="match status" value="1"/>
</dbReference>
<dbReference type="SUPFAM" id="SSF103473">
    <property type="entry name" value="MFS general substrate transporter"/>
    <property type="match status" value="1"/>
</dbReference>
<protein>
    <submittedName>
        <fullName evidence="3">Sugar transporter</fullName>
    </submittedName>
</protein>
<accession>A0A0R2A5Y7</accession>
<sequence length="468" mass="50839">MKKMDATGSGKINKVDKVPLLGKTAYSFTGLAYQLTATMVGAYVVYFFTNVAHMNLGAVGTLMLLARICSALGAPLAGIFIDNTNTRWGKARPWYLWMTIPVSLVTVLLFIVPNFASAAANMAYIWAFYIIWSLLEIFIDTPTTAILPMLTSNKDERTLLNSLRNGGSQIGGLIANAAVLPLVAVLGGHNDKKGFLLTAALMASLSVLCYIFVFSGLREKNNVQVEAEPTTKKPKLSMAESFKAIKGNWPWVLVFIITILNFIANMARNTGVIYYFQYSLHDRTMTALANGLNTTQLITIALLPIFVKKIGQTNTWILGTVMSAFAQVMILFSGQNITLVLVWWVVSNLGMGFSVPLIFAVIAETVDFGEWKSGVNAPGLLSGVGATTANKFGGGLGAALVPWVLAGFGYSATAVNQSAHALTGINVAFIWIPAVVYLLSVIPMIFYKKYEKMGPTIKKELKERRANN</sequence>
<dbReference type="InterPro" id="IPR001927">
    <property type="entry name" value="Na/Gal_symport"/>
</dbReference>
<dbReference type="PANTHER" id="PTHR11328:SF24">
    <property type="entry name" value="MAJOR FACILITATOR SUPERFAMILY (MFS) PROFILE DOMAIN-CONTAINING PROTEIN"/>
    <property type="match status" value="1"/>
</dbReference>
<keyword evidence="4" id="KW-1185">Reference proteome</keyword>
<dbReference type="Pfam" id="PF13347">
    <property type="entry name" value="MFS_2"/>
    <property type="match status" value="1"/>
</dbReference>
<dbReference type="PATRIC" id="fig|1423813.3.peg.1337"/>
<dbReference type="GO" id="GO:0005886">
    <property type="term" value="C:plasma membrane"/>
    <property type="evidence" value="ECO:0007669"/>
    <property type="project" value="TreeGrafter"/>
</dbReference>
<feature type="transmembrane region" description="Helical" evidence="2">
    <location>
        <begin position="124"/>
        <end position="150"/>
    </location>
</feature>
<feature type="transmembrane region" description="Helical" evidence="2">
    <location>
        <begin position="31"/>
        <end position="49"/>
    </location>
</feature>
<organism evidence="3 4">
    <name type="scientific">Paucilactobacillus vaccinostercus DSM 20634</name>
    <dbReference type="NCBI Taxonomy" id="1423813"/>
    <lineage>
        <taxon>Bacteria</taxon>
        <taxon>Bacillati</taxon>
        <taxon>Bacillota</taxon>
        <taxon>Bacilli</taxon>
        <taxon>Lactobacillales</taxon>
        <taxon>Lactobacillaceae</taxon>
        <taxon>Paucilactobacillus</taxon>
    </lineage>
</organism>
<keyword evidence="2" id="KW-1133">Transmembrane helix</keyword>